<proteinExistence type="predicted"/>
<accession>A0A0V0GM27</accession>
<organism evidence="1">
    <name type="scientific">Solanum chacoense</name>
    <name type="common">Chaco potato</name>
    <dbReference type="NCBI Taxonomy" id="4108"/>
    <lineage>
        <taxon>Eukaryota</taxon>
        <taxon>Viridiplantae</taxon>
        <taxon>Streptophyta</taxon>
        <taxon>Embryophyta</taxon>
        <taxon>Tracheophyta</taxon>
        <taxon>Spermatophyta</taxon>
        <taxon>Magnoliopsida</taxon>
        <taxon>eudicotyledons</taxon>
        <taxon>Gunneridae</taxon>
        <taxon>Pentapetalae</taxon>
        <taxon>asterids</taxon>
        <taxon>lamiids</taxon>
        <taxon>Solanales</taxon>
        <taxon>Solanaceae</taxon>
        <taxon>Solanoideae</taxon>
        <taxon>Solaneae</taxon>
        <taxon>Solanum</taxon>
    </lineage>
</organism>
<dbReference type="EMBL" id="GEDG01035418">
    <property type="protein sequence ID" value="JAP09221.1"/>
    <property type="molecule type" value="Transcribed_RNA"/>
</dbReference>
<reference evidence="1" key="1">
    <citation type="submission" date="2015-12" db="EMBL/GenBank/DDBJ databases">
        <title>Gene expression during late stages of embryo sac development: a critical building block for successful pollen-pistil interactions.</title>
        <authorList>
            <person name="Liu Y."/>
            <person name="Joly V."/>
            <person name="Sabar M."/>
            <person name="Matton D.P."/>
        </authorList>
    </citation>
    <scope>NUCLEOTIDE SEQUENCE</scope>
</reference>
<name>A0A0V0GM27_SOLCH</name>
<protein>
    <submittedName>
        <fullName evidence="1">Putative ovule protein</fullName>
    </submittedName>
</protein>
<dbReference type="AlphaFoldDB" id="A0A0V0GM27"/>
<evidence type="ECO:0000313" key="1">
    <source>
        <dbReference type="EMBL" id="JAP09221.1"/>
    </source>
</evidence>
<sequence length="64" mass="7405">MLSRSFLVHHIMLTNRDFKEHIQPLPPPVHLGQISEEELKQVESKKMAIKGQIYHISQSRSLGD</sequence>